<feature type="domain" description="Polysaccharide biosynthesis protein CapD-like" evidence="2">
    <location>
        <begin position="144"/>
        <end position="433"/>
    </location>
</feature>
<dbReference type="PANTHER" id="PTHR43318:SF1">
    <property type="entry name" value="POLYSACCHARIDE BIOSYNTHESIS PROTEIN EPSC-RELATED"/>
    <property type="match status" value="1"/>
</dbReference>
<evidence type="ECO:0000259" key="2">
    <source>
        <dbReference type="Pfam" id="PF02719"/>
    </source>
</evidence>
<organism evidence="3 4">
    <name type="scientific">Candidatus Shapirobacteria bacterium CG09_land_8_20_14_0_10_39_12</name>
    <dbReference type="NCBI Taxonomy" id="1974885"/>
    <lineage>
        <taxon>Bacteria</taxon>
        <taxon>Candidatus Shapironibacteriota</taxon>
    </lineage>
</organism>
<evidence type="ECO:0000313" key="3">
    <source>
        <dbReference type="EMBL" id="PIS14864.1"/>
    </source>
</evidence>
<dbReference type="Gene3D" id="3.40.50.720">
    <property type="entry name" value="NAD(P)-binding Rossmann-like Domain"/>
    <property type="match status" value="2"/>
</dbReference>
<dbReference type="SUPFAM" id="SSF51735">
    <property type="entry name" value="NAD(P)-binding Rossmann-fold domains"/>
    <property type="match status" value="2"/>
</dbReference>
<dbReference type="EMBL" id="PEZI01000008">
    <property type="protein sequence ID" value="PIS14864.1"/>
    <property type="molecule type" value="Genomic_DNA"/>
</dbReference>
<sequence length="473" mass="52258">MKKILVVGAGVAGKDVVREIKNEPKIGLKVIGFIDDDPTKAGKIIYGVKVLGKGEEIKKIISKFNVDEVIIAIPSARGEDIKKYVRLCSEAKVGFKIVPRVKEIIEGKAKLESLRKVKVEDLLGRPVVKSDTKGLKEFFRGKRVLITGAAGSIGSELSRQIAAYKPVGLILLDWWENGIFDLQSELTKDFPELNIDYVIASIRDREKVDNIFSSFKPHFVFHAAAYKHVPLMEEFPEEAVKNNILGTLSVAESAKSFGVERFVLVSTDKAANPVNVMGATKLVTEGIGKMLNSQKTKFTSHDGTKFIAVRFGNVLDSYGSVIPIFRKQIEEGGPVTITDRKMTRYFMTIPEAAQLILKAASIGCGGELFVLDMGQPVKIVDLAESMIRLSGFIPGKDIAIEFIGKRPGEKISEEIFSEKEKLSATKEGKIFISKSSGFDIRKLPIFLRKVEKLANNNNRNGIREELKRMGVLG</sequence>
<evidence type="ECO:0000313" key="4">
    <source>
        <dbReference type="Proteomes" id="UP000230775"/>
    </source>
</evidence>
<dbReference type="Pfam" id="PF13727">
    <property type="entry name" value="CoA_binding_3"/>
    <property type="match status" value="1"/>
</dbReference>
<dbReference type="InterPro" id="IPR036291">
    <property type="entry name" value="NAD(P)-bd_dom_sf"/>
</dbReference>
<proteinExistence type="inferred from homology"/>
<name>A0A2H0WQC3_9BACT</name>
<accession>A0A2H0WQC3</accession>
<comment type="similarity">
    <text evidence="1">Belongs to the polysaccharide synthase family.</text>
</comment>
<dbReference type="InterPro" id="IPR003869">
    <property type="entry name" value="Polysac_CapD-like"/>
</dbReference>
<dbReference type="PANTHER" id="PTHR43318">
    <property type="entry name" value="UDP-N-ACETYLGLUCOSAMINE 4,6-DEHYDRATASE"/>
    <property type="match status" value="1"/>
</dbReference>
<evidence type="ECO:0000256" key="1">
    <source>
        <dbReference type="ARBA" id="ARBA00007430"/>
    </source>
</evidence>
<dbReference type="Proteomes" id="UP000230775">
    <property type="component" value="Unassembled WGS sequence"/>
</dbReference>
<dbReference type="InterPro" id="IPR051203">
    <property type="entry name" value="Polysaccharide_Synthase-Rel"/>
</dbReference>
<dbReference type="Pfam" id="PF02719">
    <property type="entry name" value="Polysacc_synt_2"/>
    <property type="match status" value="1"/>
</dbReference>
<protein>
    <submittedName>
        <fullName evidence="3">Nucleoside-diphosphate sugar epimerase</fullName>
    </submittedName>
</protein>
<comment type="caution">
    <text evidence="3">The sequence shown here is derived from an EMBL/GenBank/DDBJ whole genome shotgun (WGS) entry which is preliminary data.</text>
</comment>
<dbReference type="AlphaFoldDB" id="A0A2H0WQC3"/>
<gene>
    <name evidence="3" type="ORF">COT64_00365</name>
</gene>
<reference evidence="4" key="1">
    <citation type="submission" date="2017-09" db="EMBL/GenBank/DDBJ databases">
        <title>Depth-based differentiation of microbial function through sediment-hosted aquifers and enrichment of novel symbionts in the deep terrestrial subsurface.</title>
        <authorList>
            <person name="Probst A.J."/>
            <person name="Ladd B."/>
            <person name="Jarett J.K."/>
            <person name="Geller-Mcgrath D.E."/>
            <person name="Sieber C.M.K."/>
            <person name="Emerson J.B."/>
            <person name="Anantharaman K."/>
            <person name="Thomas B.C."/>
            <person name="Malmstrom R."/>
            <person name="Stieglmeier M."/>
            <person name="Klingl A."/>
            <person name="Woyke T."/>
            <person name="Ryan C.M."/>
            <person name="Banfield J.F."/>
        </authorList>
    </citation>
    <scope>NUCLEOTIDE SEQUENCE [LARGE SCALE GENOMIC DNA]</scope>
</reference>
<dbReference type="CDD" id="cd05237">
    <property type="entry name" value="UDP_invert_4-6DH_SDR_e"/>
    <property type="match status" value="1"/>
</dbReference>